<dbReference type="InterPro" id="IPR001623">
    <property type="entry name" value="DnaJ_domain"/>
</dbReference>
<feature type="region of interest" description="Disordered" evidence="1">
    <location>
        <begin position="62"/>
        <end position="83"/>
    </location>
</feature>
<dbReference type="SMART" id="SM00717">
    <property type="entry name" value="SANT"/>
    <property type="match status" value="2"/>
</dbReference>
<feature type="domain" description="SANT" evidence="4">
    <location>
        <begin position="571"/>
        <end position="626"/>
    </location>
</feature>
<dbReference type="Pfam" id="PF00226">
    <property type="entry name" value="DnaJ"/>
    <property type="match status" value="1"/>
</dbReference>
<feature type="compositionally biased region" description="Low complexity" evidence="1">
    <location>
        <begin position="534"/>
        <end position="565"/>
    </location>
</feature>
<feature type="domain" description="Myb-like" evidence="3">
    <location>
        <begin position="568"/>
        <end position="622"/>
    </location>
</feature>
<reference evidence="5 6" key="1">
    <citation type="submission" date="2015-12" db="EMBL/GenBank/DDBJ databases">
        <title>Dictyostelia acquired genes for synthesis and detection of signals that induce cell-type specialization by lateral gene transfer from prokaryotes.</title>
        <authorList>
            <person name="Gloeckner G."/>
            <person name="Schaap P."/>
        </authorList>
    </citation>
    <scope>NUCLEOTIDE SEQUENCE [LARGE SCALE GENOMIC DNA]</scope>
    <source>
        <strain evidence="5 6">TK</strain>
    </source>
</reference>
<protein>
    <submittedName>
        <fullName evidence="5">Myb domain-containing protein</fullName>
    </submittedName>
</protein>
<dbReference type="Pfam" id="PF00249">
    <property type="entry name" value="Myb_DNA-binding"/>
    <property type="match status" value="1"/>
</dbReference>
<feature type="region of interest" description="Disordered" evidence="1">
    <location>
        <begin position="404"/>
        <end position="446"/>
    </location>
</feature>
<name>A0A152A2Z4_TIELA</name>
<dbReference type="PROSITE" id="PS50076">
    <property type="entry name" value="DNAJ_2"/>
    <property type="match status" value="1"/>
</dbReference>
<dbReference type="InterPro" id="IPR009057">
    <property type="entry name" value="Homeodomain-like_sf"/>
</dbReference>
<dbReference type="CDD" id="cd06257">
    <property type="entry name" value="DnaJ"/>
    <property type="match status" value="1"/>
</dbReference>
<evidence type="ECO:0000259" key="2">
    <source>
        <dbReference type="PROSITE" id="PS50076"/>
    </source>
</evidence>
<dbReference type="GO" id="GO:0030544">
    <property type="term" value="F:Hsp70 protein binding"/>
    <property type="evidence" value="ECO:0007669"/>
    <property type="project" value="InterPro"/>
</dbReference>
<feature type="region of interest" description="Disordered" evidence="1">
    <location>
        <begin position="311"/>
        <end position="355"/>
    </location>
</feature>
<evidence type="ECO:0000259" key="4">
    <source>
        <dbReference type="PROSITE" id="PS51293"/>
    </source>
</evidence>
<dbReference type="AlphaFoldDB" id="A0A152A2Z4"/>
<dbReference type="SUPFAM" id="SSF46565">
    <property type="entry name" value="Chaperone J-domain"/>
    <property type="match status" value="1"/>
</dbReference>
<keyword evidence="6" id="KW-1185">Reference proteome</keyword>
<dbReference type="Proteomes" id="UP000076078">
    <property type="component" value="Unassembled WGS sequence"/>
</dbReference>
<feature type="compositionally biased region" description="Basic and acidic residues" evidence="1">
    <location>
        <begin position="508"/>
        <end position="518"/>
    </location>
</feature>
<dbReference type="STRING" id="361077.A0A152A2Z4"/>
<dbReference type="Pfam" id="PF21884">
    <property type="entry name" value="ZUO1-like_ZHD"/>
    <property type="match status" value="1"/>
</dbReference>
<dbReference type="FunCoup" id="A0A152A2Z4">
    <property type="interactions" value="547"/>
</dbReference>
<comment type="caution">
    <text evidence="5">The sequence shown here is derived from an EMBL/GenBank/DDBJ whole genome shotgun (WGS) entry which is preliminary data.</text>
</comment>
<accession>A0A152A2Z4</accession>
<dbReference type="GO" id="GO:0005829">
    <property type="term" value="C:cytosol"/>
    <property type="evidence" value="ECO:0007669"/>
    <property type="project" value="TreeGrafter"/>
</dbReference>
<dbReference type="CDD" id="cd00167">
    <property type="entry name" value="SANT"/>
    <property type="match status" value="2"/>
</dbReference>
<feature type="region of interest" description="Disordered" evidence="1">
    <location>
        <begin position="251"/>
        <end position="273"/>
    </location>
</feature>
<feature type="compositionally biased region" description="Basic and acidic residues" evidence="1">
    <location>
        <begin position="62"/>
        <end position="71"/>
    </location>
</feature>
<dbReference type="SMART" id="SM00271">
    <property type="entry name" value="DnaJ"/>
    <property type="match status" value="1"/>
</dbReference>
<feature type="compositionally biased region" description="Acidic residues" evidence="1">
    <location>
        <begin position="72"/>
        <end position="83"/>
    </location>
</feature>
<evidence type="ECO:0000313" key="6">
    <source>
        <dbReference type="Proteomes" id="UP000076078"/>
    </source>
</evidence>
<dbReference type="PANTHER" id="PTHR43999">
    <property type="entry name" value="DNAJ HOMOLOG SUBFAMILY C MEMBER 2"/>
    <property type="match status" value="1"/>
</dbReference>
<proteinExistence type="predicted"/>
<feature type="domain" description="Myb-like" evidence="3">
    <location>
        <begin position="439"/>
        <end position="485"/>
    </location>
</feature>
<organism evidence="5 6">
    <name type="scientific">Tieghemostelium lacteum</name>
    <name type="common">Slime mold</name>
    <name type="synonym">Dictyostelium lacteum</name>
    <dbReference type="NCBI Taxonomy" id="361077"/>
    <lineage>
        <taxon>Eukaryota</taxon>
        <taxon>Amoebozoa</taxon>
        <taxon>Evosea</taxon>
        <taxon>Eumycetozoa</taxon>
        <taxon>Dictyostelia</taxon>
        <taxon>Dictyosteliales</taxon>
        <taxon>Raperosteliaceae</taxon>
        <taxon>Tieghemostelium</taxon>
    </lineage>
</organism>
<dbReference type="InterPro" id="IPR017884">
    <property type="entry name" value="SANT_dom"/>
</dbReference>
<dbReference type="OrthoDB" id="1690618at2759"/>
<dbReference type="GO" id="GO:0051083">
    <property type="term" value="P:'de novo' cotranslational protein folding"/>
    <property type="evidence" value="ECO:0007669"/>
    <property type="project" value="InterPro"/>
</dbReference>
<dbReference type="Gene3D" id="1.10.10.60">
    <property type="entry name" value="Homeodomain-like"/>
    <property type="match status" value="2"/>
</dbReference>
<feature type="compositionally biased region" description="Basic and acidic residues" evidence="1">
    <location>
        <begin position="311"/>
        <end position="346"/>
    </location>
</feature>
<dbReference type="InterPro" id="IPR054076">
    <property type="entry name" value="ZUO1-like_ZHD"/>
</dbReference>
<dbReference type="InterPro" id="IPR001005">
    <property type="entry name" value="SANT/Myb"/>
</dbReference>
<dbReference type="InParanoid" id="A0A152A2Z4"/>
<dbReference type="InterPro" id="IPR036869">
    <property type="entry name" value="J_dom_sf"/>
</dbReference>
<dbReference type="InterPro" id="IPR044634">
    <property type="entry name" value="Zuotin/DnaJC2"/>
</dbReference>
<evidence type="ECO:0000313" key="5">
    <source>
        <dbReference type="EMBL" id="KYR00580.1"/>
    </source>
</evidence>
<sequence>MSTTGDFIITVDPIDLSVIDFGGKDQIHYATVNACKQCNIEPIGKEFESLWKRMTARPDMEIIGLDDKESSSDDAQEEDENSEEFAAFKEKYQNKHKEWSKQKEQDHYEIMGLSKLRWRATEEDIKQAYKKMILIVHPDKNEGMNDEAFKLLQKSYGVLSDLKKRRAYDSQEAFDDSIPTQEEADEGDFFEIFEPVFEMNSRFSLIQPAPKLGDLNTPYDKVLKFYNFWWSFKSWRDFSFEDDYDLEQGDSREEKRWMERQNEKKRAKHRKEESTRIMDLANLAYKKDPRILKKIKDEEDKKIQAKQAKIDARKKLQEEAEASEKAEKERVEMEEKKKKEEQQEKKKAQKLLNQQIHKSKEQFRQVCYAKPEPFQPHPTIEDVELICLELSHLELDDATARFGSEADKKQVYADSLQKAREKAAERDQKLQASKKSKQENEQSEKIWTDEELHQLAKAIQKYPVGLQNRWEMVASMVPTRTLKEVIAKAKLAQPTKAFSKPVVQQASHYDKLKQKVGDKNINSELSSRYEYEQPSSTSTTTTPSTPVTTTPTTTTTTPATPTAATSKKESAKKEEWSEKEQKLLEEGLSTIDKSLEDRWDRIAKHVGTKSKKECVARYKHLVTLYKNQAK</sequence>
<feature type="compositionally biased region" description="Basic and acidic residues" evidence="1">
    <location>
        <begin position="404"/>
        <end position="429"/>
    </location>
</feature>
<dbReference type="GO" id="GO:0006450">
    <property type="term" value="P:regulation of translational fidelity"/>
    <property type="evidence" value="ECO:0007669"/>
    <property type="project" value="InterPro"/>
</dbReference>
<feature type="domain" description="J" evidence="2">
    <location>
        <begin position="106"/>
        <end position="172"/>
    </location>
</feature>
<gene>
    <name evidence="5" type="ORF">DLAC_02599</name>
</gene>
<dbReference type="Pfam" id="PF23082">
    <property type="entry name" value="Myb_DNA-binding_2"/>
    <property type="match status" value="1"/>
</dbReference>
<dbReference type="PANTHER" id="PTHR43999:SF1">
    <property type="entry name" value="DNAJ HOMOLOG SUBFAMILY C MEMBER 2"/>
    <property type="match status" value="1"/>
</dbReference>
<evidence type="ECO:0000259" key="3">
    <source>
        <dbReference type="PROSITE" id="PS50090"/>
    </source>
</evidence>
<dbReference type="EMBL" id="LODT01000013">
    <property type="protein sequence ID" value="KYR00580.1"/>
    <property type="molecule type" value="Genomic_DNA"/>
</dbReference>
<evidence type="ECO:0000256" key="1">
    <source>
        <dbReference type="SAM" id="MobiDB-lite"/>
    </source>
</evidence>
<dbReference type="Gene3D" id="1.10.287.110">
    <property type="entry name" value="DnaJ domain"/>
    <property type="match status" value="1"/>
</dbReference>
<dbReference type="SUPFAM" id="SSF46689">
    <property type="entry name" value="Homeodomain-like"/>
    <property type="match status" value="2"/>
</dbReference>
<feature type="region of interest" description="Disordered" evidence="1">
    <location>
        <begin position="497"/>
        <end position="580"/>
    </location>
</feature>
<feature type="compositionally biased region" description="Basic and acidic residues" evidence="1">
    <location>
        <begin position="436"/>
        <end position="446"/>
    </location>
</feature>
<dbReference type="OMA" id="SFWYDFD"/>
<feature type="compositionally biased region" description="Basic and acidic residues" evidence="1">
    <location>
        <begin position="566"/>
        <end position="580"/>
    </location>
</feature>
<dbReference type="GO" id="GO:0043022">
    <property type="term" value="F:ribosome binding"/>
    <property type="evidence" value="ECO:0007669"/>
    <property type="project" value="InterPro"/>
</dbReference>
<dbReference type="PROSITE" id="PS50090">
    <property type="entry name" value="MYB_LIKE"/>
    <property type="match status" value="2"/>
</dbReference>
<dbReference type="PROSITE" id="PS51293">
    <property type="entry name" value="SANT"/>
    <property type="match status" value="1"/>
</dbReference>